<gene>
    <name evidence="2" type="ORF">GCM10009802_54980</name>
</gene>
<comment type="caution">
    <text evidence="2">The sequence shown here is derived from an EMBL/GenBank/DDBJ whole genome shotgun (WGS) entry which is preliminary data.</text>
</comment>
<dbReference type="PANTHER" id="PTHR37305">
    <property type="entry name" value="INTEGRAL MEMBRANE PROTEIN-RELATED"/>
    <property type="match status" value="1"/>
</dbReference>
<keyword evidence="3" id="KW-1185">Reference proteome</keyword>
<feature type="transmembrane region" description="Helical" evidence="1">
    <location>
        <begin position="43"/>
        <end position="67"/>
    </location>
</feature>
<proteinExistence type="predicted"/>
<sequence>MSRVSIDAAGPPAAGAGRAAAAPGFADVLRSEWTKLRTLPSTLYTLLAFAVIGIVLSGFIAVGNAAVWEDMSAAERADFSPMTMSLYGLILAQLAVAVLGISTVTGEYATGLIGTSLAAVPRRGRLLAAKAVVFALVALAAGLVTGVGMFAAGQAVFAGQDMPHLAPETWDTAEVLRPVLGVGLYSAVLGLLALAVGALARFTAGAVGLLVAIIVLVPSLGGALPESWAETFDTYWPTNAGLQLVLHSEEGLDPWAGFGVLCAFTAAVLAAAFAAFQRRDA</sequence>
<feature type="transmembrane region" description="Helical" evidence="1">
    <location>
        <begin position="132"/>
        <end position="159"/>
    </location>
</feature>
<keyword evidence="1" id="KW-0472">Membrane</keyword>
<feature type="transmembrane region" description="Helical" evidence="1">
    <location>
        <begin position="206"/>
        <end position="224"/>
    </location>
</feature>
<organism evidence="2 3">
    <name type="scientific">Streptomyces synnematoformans</name>
    <dbReference type="NCBI Taxonomy" id="415721"/>
    <lineage>
        <taxon>Bacteria</taxon>
        <taxon>Bacillati</taxon>
        <taxon>Actinomycetota</taxon>
        <taxon>Actinomycetes</taxon>
        <taxon>Kitasatosporales</taxon>
        <taxon>Streptomycetaceae</taxon>
        <taxon>Streptomyces</taxon>
    </lineage>
</organism>
<evidence type="ECO:0000313" key="3">
    <source>
        <dbReference type="Proteomes" id="UP001500443"/>
    </source>
</evidence>
<feature type="transmembrane region" description="Helical" evidence="1">
    <location>
        <begin position="255"/>
        <end position="276"/>
    </location>
</feature>
<feature type="transmembrane region" description="Helical" evidence="1">
    <location>
        <begin position="179"/>
        <end position="199"/>
    </location>
</feature>
<accession>A0ABN1ZJE7</accession>
<dbReference type="EMBL" id="BAAAPF010000267">
    <property type="protein sequence ID" value="GAA1500071.1"/>
    <property type="molecule type" value="Genomic_DNA"/>
</dbReference>
<dbReference type="PANTHER" id="PTHR37305:SF1">
    <property type="entry name" value="MEMBRANE PROTEIN"/>
    <property type="match status" value="1"/>
</dbReference>
<evidence type="ECO:0000256" key="1">
    <source>
        <dbReference type="SAM" id="Phobius"/>
    </source>
</evidence>
<dbReference type="Proteomes" id="UP001500443">
    <property type="component" value="Unassembled WGS sequence"/>
</dbReference>
<reference evidence="2 3" key="1">
    <citation type="journal article" date="2019" name="Int. J. Syst. Evol. Microbiol.">
        <title>The Global Catalogue of Microorganisms (GCM) 10K type strain sequencing project: providing services to taxonomists for standard genome sequencing and annotation.</title>
        <authorList>
            <consortium name="The Broad Institute Genomics Platform"/>
            <consortium name="The Broad Institute Genome Sequencing Center for Infectious Disease"/>
            <person name="Wu L."/>
            <person name="Ma J."/>
        </authorList>
    </citation>
    <scope>NUCLEOTIDE SEQUENCE [LARGE SCALE GENOMIC DNA]</scope>
    <source>
        <strain evidence="2 3">JCM 15481</strain>
    </source>
</reference>
<protein>
    <submittedName>
        <fullName evidence="2">ABC transporter permease subunit</fullName>
    </submittedName>
</protein>
<feature type="transmembrane region" description="Helical" evidence="1">
    <location>
        <begin position="87"/>
        <end position="120"/>
    </location>
</feature>
<dbReference type="RefSeq" id="WP_344293327.1">
    <property type="nucleotide sequence ID" value="NZ_BAAAPF010000267.1"/>
</dbReference>
<keyword evidence="1" id="KW-1133">Transmembrane helix</keyword>
<name>A0ABN1ZJE7_9ACTN</name>
<evidence type="ECO:0000313" key="2">
    <source>
        <dbReference type="EMBL" id="GAA1500071.1"/>
    </source>
</evidence>
<keyword evidence="1" id="KW-0812">Transmembrane</keyword>